<dbReference type="PANTHER" id="PTHR33359:SF1">
    <property type="entry name" value="MOLYBDOPTERIN SYNTHASE SULFUR CARRIER SUBUNIT"/>
    <property type="match status" value="1"/>
</dbReference>
<evidence type="ECO:0000256" key="2">
    <source>
        <dbReference type="ARBA" id="ARBA00024200"/>
    </source>
</evidence>
<dbReference type="SUPFAM" id="SSF54285">
    <property type="entry name" value="MoaD/ThiS"/>
    <property type="match status" value="1"/>
</dbReference>
<dbReference type="GO" id="GO:0006777">
    <property type="term" value="P:Mo-molybdopterin cofactor biosynthetic process"/>
    <property type="evidence" value="ECO:0007669"/>
    <property type="project" value="InterPro"/>
</dbReference>
<dbReference type="UniPathway" id="UPA00344"/>
<keyword evidence="5" id="KW-1185">Reference proteome</keyword>
<accession>A0A261TTU1</accession>
<dbReference type="Pfam" id="PF02597">
    <property type="entry name" value="ThiS"/>
    <property type="match status" value="1"/>
</dbReference>
<keyword evidence="1" id="KW-0547">Nucleotide-binding</keyword>
<dbReference type="InterPro" id="IPR003749">
    <property type="entry name" value="ThiS/MoaD-like"/>
</dbReference>
<comment type="caution">
    <text evidence="4">The sequence shown here is derived from an EMBL/GenBank/DDBJ whole genome shotgun (WGS) entry which is preliminary data.</text>
</comment>
<comment type="similarity">
    <text evidence="2">Belongs to the MoaD family.</text>
</comment>
<protein>
    <recommendedName>
        <fullName evidence="3">Molybdopterin synthase sulfur carrier subunit</fullName>
    </recommendedName>
</protein>
<evidence type="ECO:0000256" key="1">
    <source>
        <dbReference type="ARBA" id="ARBA00022741"/>
    </source>
</evidence>
<dbReference type="Gene3D" id="3.10.20.30">
    <property type="match status" value="1"/>
</dbReference>
<name>A0A261TTU1_9BORD</name>
<dbReference type="InterPro" id="IPR012675">
    <property type="entry name" value="Beta-grasp_dom_sf"/>
</dbReference>
<dbReference type="AlphaFoldDB" id="A0A261TTU1"/>
<reference evidence="4 5" key="1">
    <citation type="submission" date="2017-05" db="EMBL/GenBank/DDBJ databases">
        <title>Complete and WGS of Bordetella genogroups.</title>
        <authorList>
            <person name="Spilker T."/>
            <person name="LiPuma J."/>
        </authorList>
    </citation>
    <scope>NUCLEOTIDE SEQUENCE [LARGE SCALE GENOMIC DNA]</scope>
    <source>
        <strain evidence="4 5">AU9919</strain>
    </source>
</reference>
<dbReference type="InterPro" id="IPR016155">
    <property type="entry name" value="Mopterin_synth/thiamin_S_b"/>
</dbReference>
<dbReference type="EMBL" id="NEVQ01000019">
    <property type="protein sequence ID" value="OZI53088.1"/>
    <property type="molecule type" value="Genomic_DNA"/>
</dbReference>
<dbReference type="GO" id="GO:0000166">
    <property type="term" value="F:nucleotide binding"/>
    <property type="evidence" value="ECO:0007669"/>
    <property type="project" value="UniProtKB-KW"/>
</dbReference>
<evidence type="ECO:0000313" key="4">
    <source>
        <dbReference type="EMBL" id="OZI53088.1"/>
    </source>
</evidence>
<evidence type="ECO:0000256" key="3">
    <source>
        <dbReference type="ARBA" id="ARBA00024247"/>
    </source>
</evidence>
<dbReference type="GO" id="GO:1990133">
    <property type="term" value="C:molybdopterin adenylyltransferase complex"/>
    <property type="evidence" value="ECO:0007669"/>
    <property type="project" value="TreeGrafter"/>
</dbReference>
<proteinExistence type="inferred from homology"/>
<dbReference type="InterPro" id="IPR044672">
    <property type="entry name" value="MOCS2A"/>
</dbReference>
<dbReference type="Proteomes" id="UP000216885">
    <property type="component" value="Unassembled WGS sequence"/>
</dbReference>
<organism evidence="4 5">
    <name type="scientific">Bordetella genomosp. 4</name>
    <dbReference type="NCBI Taxonomy" id="463044"/>
    <lineage>
        <taxon>Bacteria</taxon>
        <taxon>Pseudomonadati</taxon>
        <taxon>Pseudomonadota</taxon>
        <taxon>Betaproteobacteria</taxon>
        <taxon>Burkholderiales</taxon>
        <taxon>Alcaligenaceae</taxon>
        <taxon>Bordetella</taxon>
    </lineage>
</organism>
<dbReference type="PANTHER" id="PTHR33359">
    <property type="entry name" value="MOLYBDOPTERIN SYNTHASE SULFUR CARRIER SUBUNIT"/>
    <property type="match status" value="1"/>
</dbReference>
<dbReference type="CDD" id="cd00754">
    <property type="entry name" value="Ubl_MoaD"/>
    <property type="match status" value="1"/>
</dbReference>
<dbReference type="OrthoDB" id="9801945at2"/>
<sequence>MSGATINLLYFARVAELVGKRSEAWPLAEPTTGAELLQALQTQYPDLAPAARLKLAINQNHSKATASIQPGDEVAIFEPVTGG</sequence>
<dbReference type="RefSeq" id="WP_094822580.1">
    <property type="nucleotide sequence ID" value="NZ_NEVO01000013.1"/>
</dbReference>
<evidence type="ECO:0000313" key="5">
    <source>
        <dbReference type="Proteomes" id="UP000216885"/>
    </source>
</evidence>
<gene>
    <name evidence="4" type="ORF">CAL20_19000</name>
</gene>